<dbReference type="Pfam" id="PF13472">
    <property type="entry name" value="Lipase_GDSL_2"/>
    <property type="match status" value="1"/>
</dbReference>
<organism evidence="2 3">
    <name type="scientific">Aspergillus pseudoustus</name>
    <dbReference type="NCBI Taxonomy" id="1810923"/>
    <lineage>
        <taxon>Eukaryota</taxon>
        <taxon>Fungi</taxon>
        <taxon>Dikarya</taxon>
        <taxon>Ascomycota</taxon>
        <taxon>Pezizomycotina</taxon>
        <taxon>Eurotiomycetes</taxon>
        <taxon>Eurotiomycetidae</taxon>
        <taxon>Eurotiales</taxon>
        <taxon>Aspergillaceae</taxon>
        <taxon>Aspergillus</taxon>
        <taxon>Aspergillus subgen. Nidulantes</taxon>
    </lineage>
</organism>
<dbReference type="SUPFAM" id="SSF52266">
    <property type="entry name" value="SGNH hydrolase"/>
    <property type="match status" value="1"/>
</dbReference>
<dbReference type="Gene3D" id="3.40.50.1110">
    <property type="entry name" value="SGNH hydrolase"/>
    <property type="match status" value="1"/>
</dbReference>
<dbReference type="PANTHER" id="PTHR30383:SF31">
    <property type="entry name" value="SGNH HYDROLASE-TYPE ESTERASE DOMAIN-CONTAINING PROTEIN-RELATED"/>
    <property type="match status" value="1"/>
</dbReference>
<gene>
    <name evidence="2" type="ORF">BJY01DRAFT_227034</name>
</gene>
<dbReference type="CDD" id="cd01833">
    <property type="entry name" value="XynB_like"/>
    <property type="match status" value="1"/>
</dbReference>
<evidence type="ECO:0000313" key="2">
    <source>
        <dbReference type="EMBL" id="KAL2830675.1"/>
    </source>
</evidence>
<keyword evidence="2" id="KW-0378">Hydrolase</keyword>
<dbReference type="EMBL" id="JBFXLU010000300">
    <property type="protein sequence ID" value="KAL2830675.1"/>
    <property type="molecule type" value="Genomic_DNA"/>
</dbReference>
<dbReference type="InterPro" id="IPR013830">
    <property type="entry name" value="SGNH_hydro"/>
</dbReference>
<dbReference type="PANTHER" id="PTHR30383">
    <property type="entry name" value="THIOESTERASE 1/PROTEASE 1/LYSOPHOSPHOLIPASE L1"/>
    <property type="match status" value="1"/>
</dbReference>
<feature type="domain" description="SGNH hydrolase-type esterase" evidence="1">
    <location>
        <begin position="48"/>
        <end position="229"/>
    </location>
</feature>
<dbReference type="InterPro" id="IPR051532">
    <property type="entry name" value="Ester_Hydrolysis_Enzymes"/>
</dbReference>
<reference evidence="2 3" key="1">
    <citation type="submission" date="2024-07" db="EMBL/GenBank/DDBJ databases">
        <title>Section-level genome sequencing and comparative genomics of Aspergillus sections Usti and Cavernicolus.</title>
        <authorList>
            <consortium name="Lawrence Berkeley National Laboratory"/>
            <person name="Nybo J.L."/>
            <person name="Vesth T.C."/>
            <person name="Theobald S."/>
            <person name="Frisvad J.C."/>
            <person name="Larsen T.O."/>
            <person name="Kjaerboelling I."/>
            <person name="Rothschild-Mancinelli K."/>
            <person name="Lyhne E.K."/>
            <person name="Kogle M.E."/>
            <person name="Barry K."/>
            <person name="Clum A."/>
            <person name="Na H."/>
            <person name="Ledsgaard L."/>
            <person name="Lin J."/>
            <person name="Lipzen A."/>
            <person name="Kuo A."/>
            <person name="Riley R."/>
            <person name="Mondo S."/>
            <person name="Labutti K."/>
            <person name="Haridas S."/>
            <person name="Pangalinan J."/>
            <person name="Salamov A.A."/>
            <person name="Simmons B.A."/>
            <person name="Magnuson J.K."/>
            <person name="Chen J."/>
            <person name="Drula E."/>
            <person name="Henrissat B."/>
            <person name="Wiebenga A."/>
            <person name="Lubbers R.J."/>
            <person name="Gomes A.C."/>
            <person name="Makela M.R."/>
            <person name="Stajich J."/>
            <person name="Grigoriev I.V."/>
            <person name="Mortensen U.H."/>
            <person name="De Vries R.P."/>
            <person name="Baker S.E."/>
            <person name="Andersen M.R."/>
        </authorList>
    </citation>
    <scope>NUCLEOTIDE SEQUENCE [LARGE SCALE GENOMIC DNA]</scope>
    <source>
        <strain evidence="2 3">CBS 123904</strain>
    </source>
</reference>
<comment type="caution">
    <text evidence="2">The sequence shown here is derived from an EMBL/GenBank/DDBJ whole genome shotgun (WGS) entry which is preliminary data.</text>
</comment>
<dbReference type="Proteomes" id="UP001610446">
    <property type="component" value="Unassembled WGS sequence"/>
</dbReference>
<sequence length="251" mass="27326">MQSIRSLALRAPRSYCVKGTLLARQMATSPTVAPEQDSTKHVLRVMPLGGSITYGVGSSDGNGYRKALQDILGARGYRIEMVGSRTSGSMNNSANEGWPGRRIDQIRGKAIKSTAQFLPDIFLVNAGSNDCLQDHQIDSAHARLDALLEDLWRVGSPDATVILSTLVMAADPTVNERVLRVNEQIRELVSDNLATEVRRVVLADMYSSDGGLQLADLGPDGVHPNNEGYVKMARVWEKSYLLATWAGFIPS</sequence>
<proteinExistence type="predicted"/>
<evidence type="ECO:0000259" key="1">
    <source>
        <dbReference type="Pfam" id="PF13472"/>
    </source>
</evidence>
<dbReference type="GO" id="GO:0016787">
    <property type="term" value="F:hydrolase activity"/>
    <property type="evidence" value="ECO:0007669"/>
    <property type="project" value="UniProtKB-KW"/>
</dbReference>
<keyword evidence="3" id="KW-1185">Reference proteome</keyword>
<dbReference type="InterPro" id="IPR036514">
    <property type="entry name" value="SGNH_hydro_sf"/>
</dbReference>
<accession>A0ABR4ISC6</accession>
<name>A0ABR4ISC6_9EURO</name>
<protein>
    <submittedName>
        <fullName evidence="2">SGNH hydrolase-type esterase domain-containing protein</fullName>
    </submittedName>
</protein>
<evidence type="ECO:0000313" key="3">
    <source>
        <dbReference type="Proteomes" id="UP001610446"/>
    </source>
</evidence>